<proteinExistence type="predicted"/>
<gene>
    <name evidence="1" type="ORF">C7379_10885</name>
</gene>
<accession>A0A2U0UB46</accession>
<keyword evidence="2" id="KW-1185">Reference proteome</keyword>
<evidence type="ECO:0000313" key="2">
    <source>
        <dbReference type="Proteomes" id="UP000245870"/>
    </source>
</evidence>
<organism evidence="1 2">
    <name type="scientific">Hallella colorans</name>
    <dbReference type="NCBI Taxonomy" id="1703337"/>
    <lineage>
        <taxon>Bacteria</taxon>
        <taxon>Pseudomonadati</taxon>
        <taxon>Bacteroidota</taxon>
        <taxon>Bacteroidia</taxon>
        <taxon>Bacteroidales</taxon>
        <taxon>Prevotellaceae</taxon>
        <taxon>Hallella</taxon>
    </lineage>
</organism>
<evidence type="ECO:0000313" key="1">
    <source>
        <dbReference type="EMBL" id="PVX54856.1"/>
    </source>
</evidence>
<protein>
    <submittedName>
        <fullName evidence="1">Uncharacterized protein</fullName>
    </submittedName>
</protein>
<name>A0A2U0UB46_9BACT</name>
<dbReference type="Proteomes" id="UP000245870">
    <property type="component" value="Unassembled WGS sequence"/>
</dbReference>
<sequence>MPFANTPIPIAALRVCFNSFWLMSILRVDNKQVIDQGAIAPWPRAIYLANFTVSFSSMSFVMLSRS</sequence>
<dbReference type="AlphaFoldDB" id="A0A2U0UB46"/>
<comment type="caution">
    <text evidence="1">The sequence shown here is derived from an EMBL/GenBank/DDBJ whole genome shotgun (WGS) entry which is preliminary data.</text>
</comment>
<dbReference type="EMBL" id="QENY01000008">
    <property type="protein sequence ID" value="PVX54856.1"/>
    <property type="molecule type" value="Genomic_DNA"/>
</dbReference>
<reference evidence="1 2" key="1">
    <citation type="submission" date="2018-05" db="EMBL/GenBank/DDBJ databases">
        <title>Genomic Encyclopedia of Type Strains, Phase IV (KMG-IV): sequencing the most valuable type-strain genomes for metagenomic binning, comparative biology and taxonomic classification.</title>
        <authorList>
            <person name="Goeker M."/>
        </authorList>
    </citation>
    <scope>NUCLEOTIDE SEQUENCE [LARGE SCALE GENOMIC DNA]</scope>
    <source>
        <strain evidence="1 2">DSM 100333</strain>
    </source>
</reference>